<keyword evidence="2" id="KW-1185">Reference proteome</keyword>
<dbReference type="AlphaFoldDB" id="A0AAQ3SAA1"/>
<protein>
    <submittedName>
        <fullName evidence="1">Uncharacterized protein</fullName>
    </submittedName>
</protein>
<organism evidence="1 2">
    <name type="scientific">Vigna mungo</name>
    <name type="common">Black gram</name>
    <name type="synonym">Phaseolus mungo</name>
    <dbReference type="NCBI Taxonomy" id="3915"/>
    <lineage>
        <taxon>Eukaryota</taxon>
        <taxon>Viridiplantae</taxon>
        <taxon>Streptophyta</taxon>
        <taxon>Embryophyta</taxon>
        <taxon>Tracheophyta</taxon>
        <taxon>Spermatophyta</taxon>
        <taxon>Magnoliopsida</taxon>
        <taxon>eudicotyledons</taxon>
        <taxon>Gunneridae</taxon>
        <taxon>Pentapetalae</taxon>
        <taxon>rosids</taxon>
        <taxon>fabids</taxon>
        <taxon>Fabales</taxon>
        <taxon>Fabaceae</taxon>
        <taxon>Papilionoideae</taxon>
        <taxon>50 kb inversion clade</taxon>
        <taxon>NPAAA clade</taxon>
        <taxon>indigoferoid/millettioid clade</taxon>
        <taxon>Phaseoleae</taxon>
        <taxon>Vigna</taxon>
    </lineage>
</organism>
<sequence length="152" mass="17026">MPTAFAADDKLRVVTNIEGAAYIKDTKAILLEVGDAVNTVKRAWNIKNQQQKAVTNIEGATDIKDTKVVLVEVGNGGNTVMRTWNIKNQELWLLQQVLKGKLLLLVTARCLDVHNRKPVLKGKLLLLKGRAEKEQFNTTLETMHTWAQHGEK</sequence>
<dbReference type="EMBL" id="CP144700">
    <property type="protein sequence ID" value="WVZ25044.1"/>
    <property type="molecule type" value="Genomic_DNA"/>
</dbReference>
<proteinExistence type="predicted"/>
<reference evidence="1 2" key="1">
    <citation type="journal article" date="2023" name="Life. Sci Alliance">
        <title>Evolutionary insights into 3D genome organization and epigenetic landscape of Vigna mungo.</title>
        <authorList>
            <person name="Junaid A."/>
            <person name="Singh B."/>
            <person name="Bhatia S."/>
        </authorList>
    </citation>
    <scope>NUCLEOTIDE SEQUENCE [LARGE SCALE GENOMIC DNA]</scope>
    <source>
        <strain evidence="1">Urdbean</strain>
    </source>
</reference>
<gene>
    <name evidence="1" type="ORF">V8G54_003588</name>
</gene>
<name>A0AAQ3SAA1_VIGMU</name>
<evidence type="ECO:0000313" key="2">
    <source>
        <dbReference type="Proteomes" id="UP001374535"/>
    </source>
</evidence>
<accession>A0AAQ3SAA1</accession>
<dbReference type="Proteomes" id="UP001374535">
    <property type="component" value="Chromosome 1"/>
</dbReference>
<evidence type="ECO:0000313" key="1">
    <source>
        <dbReference type="EMBL" id="WVZ25044.1"/>
    </source>
</evidence>